<protein>
    <recommendedName>
        <fullName evidence="4">phosphatidylinositol-3,5-bisphosphate 3-phosphatase</fullName>
        <ecNumber evidence="4">3.1.3.95</ecNumber>
    </recommendedName>
</protein>
<dbReference type="InterPro" id="IPR013083">
    <property type="entry name" value="Znf_RING/FYVE/PHD"/>
</dbReference>
<comment type="subcellular location">
    <subcellularLocation>
        <location evidence="1">Cytoplasm</location>
        <location evidence="1">Cytoskeleton</location>
    </subcellularLocation>
</comment>
<dbReference type="SUPFAM" id="SSF52799">
    <property type="entry name" value="(Phosphotyrosine protein) phosphatases II"/>
    <property type="match status" value="1"/>
</dbReference>
<dbReference type="EC" id="3.1.3.95" evidence="4"/>
<dbReference type="Pfam" id="PF21098">
    <property type="entry name" value="PH-GRAM_MTMR6-like"/>
    <property type="match status" value="1"/>
</dbReference>
<evidence type="ECO:0000256" key="12">
    <source>
        <dbReference type="ARBA" id="ARBA00023212"/>
    </source>
</evidence>
<keyword evidence="8" id="KW-0378">Hydrolase</keyword>
<evidence type="ECO:0000256" key="11">
    <source>
        <dbReference type="ARBA" id="ARBA00023203"/>
    </source>
</evidence>
<name>A0A915P3A9_9BILA</name>
<evidence type="ECO:0000313" key="16">
    <source>
        <dbReference type="Proteomes" id="UP000887560"/>
    </source>
</evidence>
<dbReference type="GO" id="GO:0005885">
    <property type="term" value="C:Arp2/3 protein complex"/>
    <property type="evidence" value="ECO:0007669"/>
    <property type="project" value="InterPro"/>
</dbReference>
<proteinExistence type="inferred from homology"/>
<dbReference type="SMART" id="SM00404">
    <property type="entry name" value="PTPc_motif"/>
    <property type="match status" value="1"/>
</dbReference>
<evidence type="ECO:0000256" key="9">
    <source>
        <dbReference type="ARBA" id="ARBA00022833"/>
    </source>
</evidence>
<keyword evidence="9" id="KW-0862">Zinc</keyword>
<evidence type="ECO:0000256" key="4">
    <source>
        <dbReference type="ARBA" id="ARBA00012903"/>
    </source>
</evidence>
<dbReference type="Pfam" id="PF01363">
    <property type="entry name" value="FYVE"/>
    <property type="match status" value="1"/>
</dbReference>
<dbReference type="SMART" id="SM00064">
    <property type="entry name" value="FYVE"/>
    <property type="match status" value="1"/>
</dbReference>
<dbReference type="GO" id="GO:0005737">
    <property type="term" value="C:cytoplasm"/>
    <property type="evidence" value="ECO:0007669"/>
    <property type="project" value="TreeGrafter"/>
</dbReference>
<dbReference type="FunFam" id="3.30.1460.20:FF:000001">
    <property type="entry name" value="Actin-related protein 2/3 complex subunit 4"/>
    <property type="match status" value="1"/>
</dbReference>
<keyword evidence="16" id="KW-1185">Reference proteome</keyword>
<dbReference type="PANTHER" id="PTHR10807">
    <property type="entry name" value="MYOTUBULARIN-RELATED"/>
    <property type="match status" value="1"/>
</dbReference>
<dbReference type="InterPro" id="IPR034666">
    <property type="entry name" value="ARPC2/4"/>
</dbReference>
<dbReference type="InterPro" id="IPR000306">
    <property type="entry name" value="Znf_FYVE"/>
</dbReference>
<keyword evidence="5" id="KW-0963">Cytoplasm</keyword>
<evidence type="ECO:0000256" key="5">
    <source>
        <dbReference type="ARBA" id="ARBA00022490"/>
    </source>
</evidence>
<dbReference type="InterPro" id="IPR008384">
    <property type="entry name" value="ARPC4"/>
</dbReference>
<dbReference type="Pfam" id="PF05856">
    <property type="entry name" value="ARPC4"/>
    <property type="match status" value="1"/>
</dbReference>
<evidence type="ECO:0000256" key="14">
    <source>
        <dbReference type="PIRSR" id="PIRSR630564-2"/>
    </source>
</evidence>
<dbReference type="InterPro" id="IPR011993">
    <property type="entry name" value="PH-like_dom_sf"/>
</dbReference>
<evidence type="ECO:0000256" key="13">
    <source>
        <dbReference type="PIRSR" id="PIRSR630564-1"/>
    </source>
</evidence>
<evidence type="ECO:0000259" key="15">
    <source>
        <dbReference type="PROSITE" id="PS51339"/>
    </source>
</evidence>
<dbReference type="InterPro" id="IPR016130">
    <property type="entry name" value="Tyr_Pase_AS"/>
</dbReference>
<feature type="active site" description="Phosphocysteine intermediate" evidence="13">
    <location>
        <position position="311"/>
    </location>
</feature>
<dbReference type="SUPFAM" id="SSF57903">
    <property type="entry name" value="FYVE/PHD zinc finger"/>
    <property type="match status" value="1"/>
</dbReference>
<organism evidence="16 17">
    <name type="scientific">Meloidogyne floridensis</name>
    <dbReference type="NCBI Taxonomy" id="298350"/>
    <lineage>
        <taxon>Eukaryota</taxon>
        <taxon>Metazoa</taxon>
        <taxon>Ecdysozoa</taxon>
        <taxon>Nematoda</taxon>
        <taxon>Chromadorea</taxon>
        <taxon>Rhabditida</taxon>
        <taxon>Tylenchina</taxon>
        <taxon>Tylenchomorpha</taxon>
        <taxon>Tylenchoidea</taxon>
        <taxon>Meloidogynidae</taxon>
        <taxon>Meloidogyninae</taxon>
        <taxon>Meloidogyne</taxon>
    </lineage>
</organism>
<dbReference type="Gene3D" id="2.30.29.30">
    <property type="entry name" value="Pleckstrin-homology domain (PH domain)/Phosphotyrosine-binding domain (PTB)"/>
    <property type="match status" value="1"/>
</dbReference>
<comment type="similarity">
    <text evidence="2">Belongs to the ARPC4 family.</text>
</comment>
<dbReference type="InterPro" id="IPR011011">
    <property type="entry name" value="Znf_FYVE_PHD"/>
</dbReference>
<dbReference type="Gene3D" id="3.30.1460.20">
    <property type="match status" value="1"/>
</dbReference>
<dbReference type="GO" id="GO:0030041">
    <property type="term" value="P:actin filament polymerization"/>
    <property type="evidence" value="ECO:0007669"/>
    <property type="project" value="InterPro"/>
</dbReference>
<dbReference type="GO" id="GO:0052629">
    <property type="term" value="F:phosphatidylinositol-3,5-bisphosphate 3-phosphatase activity"/>
    <property type="evidence" value="ECO:0007669"/>
    <property type="project" value="UniProtKB-EC"/>
</dbReference>
<sequence>MNSYVKNVQLIGSGECDSNNTIGTLHVVHTLIGSVTRSPSSINGSQLSIRYKHFLVLLFLIPKDKDCQLIYETLTRCSKLGNINELFAFSIKNDRDGTSAPPWNYLNWDEEFARQGVSNEWKESNFNSNYSYCDTYPEKLWLPEKASTQMLIGSCRFRSRARLPVLTFFYKHNSATICRSSQPLSGFSARCLEDECLIELIMSANPSSSTLYLIDTRPRVNAMVNKVQGKGFEDSKNYTNIQFHFFDIENIHVVRSSLNRLLEACQRPQSITQYLKAVDASGWLKHLRFLLECSFFIAESVIRGISCVVHCSDGWDRTSTLIDKDWLGFGFKFDDRCGHLGTLSEENEKEVSPIFTQFLDSIYQLMRHKPMAFEFNERYLIELNENAYSCVYGQFIGNCDKDRKAADLCLHEGKLQPSSFVVWSNMYNQFDISLHPKEYFPDLANEVKQHRSLLNELNEIKDLRITTKTLSLWSFMDSRKDDYTNPFYNPAADLCLHEGKLQPSSFVVWSNMYNQFDISLHPKEYFPDLANEVKQHRSLLNELNEIKELNISASNYTPIWQSQLGVDDCSNPNCGKEFISRLERRLHCYFCGKIFCKKCCNKIGENESSKELTNSPIIMFACNESLLNLQGCLTLCDSQQCSTLQSYLDAVRKSLEAALCIRQFGSQVVERHNKPEVEIRTSKEVLLCPITISRNKQERVFIEPSINSVRISIGVKQADEIEKILCNKFSKFMCQRADNFIILRRKPLPGYDISFLITATHSEVMYKQKLIDFLIHFMQEIDKEISEMKLALNARARTSAEEFLKRFN</sequence>
<dbReference type="Proteomes" id="UP000887560">
    <property type="component" value="Unplaced"/>
</dbReference>
<evidence type="ECO:0000256" key="7">
    <source>
        <dbReference type="ARBA" id="ARBA00022771"/>
    </source>
</evidence>
<dbReference type="Pfam" id="PF06602">
    <property type="entry name" value="Myotub-related"/>
    <property type="match status" value="1"/>
</dbReference>
<evidence type="ECO:0000256" key="6">
    <source>
        <dbReference type="ARBA" id="ARBA00022723"/>
    </source>
</evidence>
<keyword evidence="11" id="KW-0009">Actin-binding</keyword>
<evidence type="ECO:0000256" key="8">
    <source>
        <dbReference type="ARBA" id="ARBA00022801"/>
    </source>
</evidence>
<evidence type="ECO:0000256" key="10">
    <source>
        <dbReference type="ARBA" id="ARBA00023098"/>
    </source>
</evidence>
<dbReference type="PROSITE" id="PS00383">
    <property type="entry name" value="TYR_PHOSPHATASE_1"/>
    <property type="match status" value="1"/>
</dbReference>
<keyword evidence="6" id="KW-0479">Metal-binding</keyword>
<keyword evidence="12" id="KW-0206">Cytoskeleton</keyword>
<keyword evidence="10" id="KW-0443">Lipid metabolism</keyword>
<dbReference type="GO" id="GO:0004438">
    <property type="term" value="F:phosphatidylinositol-3-phosphate phosphatase activity"/>
    <property type="evidence" value="ECO:0007669"/>
    <property type="project" value="TreeGrafter"/>
</dbReference>
<dbReference type="InterPro" id="IPR029021">
    <property type="entry name" value="Prot-tyrosine_phosphatase-like"/>
</dbReference>
<evidence type="ECO:0000256" key="1">
    <source>
        <dbReference type="ARBA" id="ARBA00004245"/>
    </source>
</evidence>
<feature type="binding site" evidence="14">
    <location>
        <begin position="311"/>
        <end position="317"/>
    </location>
    <ligand>
        <name>substrate</name>
    </ligand>
</feature>
<dbReference type="GO" id="GO:0008270">
    <property type="term" value="F:zinc ion binding"/>
    <property type="evidence" value="ECO:0007669"/>
    <property type="project" value="UniProtKB-KW"/>
</dbReference>
<reference evidence="17" key="1">
    <citation type="submission" date="2022-11" db="UniProtKB">
        <authorList>
            <consortium name="WormBaseParasite"/>
        </authorList>
    </citation>
    <scope>IDENTIFICATION</scope>
</reference>
<dbReference type="AlphaFoldDB" id="A0A915P3A9"/>
<comment type="similarity">
    <text evidence="3">Belongs to the protein-tyrosine phosphatase family. Non-receptor class myotubularin subfamily.</text>
</comment>
<dbReference type="InterPro" id="IPR010569">
    <property type="entry name" value="Myotubularin-like_Pase_dom"/>
</dbReference>
<evidence type="ECO:0000313" key="17">
    <source>
        <dbReference type="WBParaSite" id="scf7180000422919.g9834"/>
    </source>
</evidence>
<dbReference type="PROSITE" id="PS51339">
    <property type="entry name" value="PPASE_MYOTUBULARIN"/>
    <property type="match status" value="1"/>
</dbReference>
<dbReference type="GO" id="GO:0034314">
    <property type="term" value="P:Arp2/3 complex-mediated actin nucleation"/>
    <property type="evidence" value="ECO:0007669"/>
    <property type="project" value="InterPro"/>
</dbReference>
<feature type="binding site" evidence="14">
    <location>
        <begin position="250"/>
        <end position="251"/>
    </location>
    <ligand>
        <name>substrate</name>
    </ligand>
</feature>
<evidence type="ECO:0000256" key="3">
    <source>
        <dbReference type="ARBA" id="ARBA00007471"/>
    </source>
</evidence>
<keyword evidence="7" id="KW-0863">Zinc-finger</keyword>
<feature type="domain" description="Myotubularin phosphatase" evidence="15">
    <location>
        <begin position="102"/>
        <end position="513"/>
    </location>
</feature>
<accession>A0A915P3A9</accession>
<dbReference type="SUPFAM" id="SSF69645">
    <property type="entry name" value="Arp2/3 complex subunits"/>
    <property type="match status" value="1"/>
</dbReference>
<dbReference type="InterPro" id="IPR030564">
    <property type="entry name" value="Myotubularin"/>
</dbReference>
<dbReference type="InterPro" id="IPR003595">
    <property type="entry name" value="Tyr_Pase_cat"/>
</dbReference>
<dbReference type="Gene3D" id="3.30.40.10">
    <property type="entry name" value="Zinc/RING finger domain, C3HC4 (zinc finger)"/>
    <property type="match status" value="1"/>
</dbReference>
<dbReference type="GO" id="GO:0046856">
    <property type="term" value="P:phosphatidylinositol dephosphorylation"/>
    <property type="evidence" value="ECO:0007669"/>
    <property type="project" value="TreeGrafter"/>
</dbReference>
<dbReference type="InterPro" id="IPR048994">
    <property type="entry name" value="PH-GRAM_MTMR6-9"/>
</dbReference>
<dbReference type="GO" id="GO:0003779">
    <property type="term" value="F:actin binding"/>
    <property type="evidence" value="ECO:0007669"/>
    <property type="project" value="UniProtKB-KW"/>
</dbReference>
<dbReference type="PANTHER" id="PTHR10807:SF8">
    <property type="entry name" value="PHOSPHATIDYLINOSITOL-3-PHOSPHATE PHOSPHATASE"/>
    <property type="match status" value="1"/>
</dbReference>
<dbReference type="WBParaSite" id="scf7180000422919.g9834">
    <property type="protein sequence ID" value="scf7180000422919.g9834"/>
    <property type="gene ID" value="scf7180000422919.g9834"/>
</dbReference>
<evidence type="ECO:0000256" key="2">
    <source>
        <dbReference type="ARBA" id="ARBA00005919"/>
    </source>
</evidence>